<evidence type="ECO:0000256" key="1">
    <source>
        <dbReference type="ARBA" id="ARBA00001947"/>
    </source>
</evidence>
<keyword evidence="3" id="KW-0479">Metal-binding</keyword>
<dbReference type="Gene3D" id="3.90.180.10">
    <property type="entry name" value="Medium-chain alcohol dehydrogenases, catalytic domain"/>
    <property type="match status" value="1"/>
</dbReference>
<dbReference type="EMBL" id="JAZHXI010000013">
    <property type="protein sequence ID" value="KAL2064670.1"/>
    <property type="molecule type" value="Genomic_DNA"/>
</dbReference>
<keyword evidence="5" id="KW-0560">Oxidoreductase</keyword>
<name>A0ABR4C436_9HELO</name>
<keyword evidence="4" id="KW-0862">Zinc</keyword>
<feature type="domain" description="Alcohol dehydrogenase-like N-terminal" evidence="6">
    <location>
        <begin position="142"/>
        <end position="227"/>
    </location>
</feature>
<comment type="caution">
    <text evidence="7">The sequence shown here is derived from an EMBL/GenBank/DDBJ whole genome shotgun (WGS) entry which is preliminary data.</text>
</comment>
<gene>
    <name evidence="7" type="ORF">VTL71DRAFT_3808</name>
</gene>
<evidence type="ECO:0000313" key="8">
    <source>
        <dbReference type="Proteomes" id="UP001595075"/>
    </source>
</evidence>
<proteinExistence type="inferred from homology"/>
<evidence type="ECO:0000256" key="4">
    <source>
        <dbReference type="ARBA" id="ARBA00022833"/>
    </source>
</evidence>
<protein>
    <recommendedName>
        <fullName evidence="6">Alcohol dehydrogenase-like N-terminal domain-containing protein</fullName>
    </recommendedName>
</protein>
<dbReference type="Proteomes" id="UP001595075">
    <property type="component" value="Unassembled WGS sequence"/>
</dbReference>
<dbReference type="InterPro" id="IPR013154">
    <property type="entry name" value="ADH-like_N"/>
</dbReference>
<evidence type="ECO:0000313" key="7">
    <source>
        <dbReference type="EMBL" id="KAL2064670.1"/>
    </source>
</evidence>
<comment type="cofactor">
    <cofactor evidence="1">
        <name>Zn(2+)</name>
        <dbReference type="ChEBI" id="CHEBI:29105"/>
    </cofactor>
</comment>
<reference evidence="7 8" key="1">
    <citation type="journal article" date="2024" name="Commun. Biol.">
        <title>Comparative genomic analysis of thermophilic fungi reveals convergent evolutionary adaptations and gene losses.</title>
        <authorList>
            <person name="Steindorff A.S."/>
            <person name="Aguilar-Pontes M.V."/>
            <person name="Robinson A.J."/>
            <person name="Andreopoulos B."/>
            <person name="LaButti K."/>
            <person name="Kuo A."/>
            <person name="Mondo S."/>
            <person name="Riley R."/>
            <person name="Otillar R."/>
            <person name="Haridas S."/>
            <person name="Lipzen A."/>
            <person name="Grimwood J."/>
            <person name="Schmutz J."/>
            <person name="Clum A."/>
            <person name="Reid I.D."/>
            <person name="Moisan M.C."/>
            <person name="Butler G."/>
            <person name="Nguyen T.T.M."/>
            <person name="Dewar K."/>
            <person name="Conant G."/>
            <person name="Drula E."/>
            <person name="Henrissat B."/>
            <person name="Hansel C."/>
            <person name="Singer S."/>
            <person name="Hutchinson M.I."/>
            <person name="de Vries R.P."/>
            <person name="Natvig D.O."/>
            <person name="Powell A.J."/>
            <person name="Tsang A."/>
            <person name="Grigoriev I.V."/>
        </authorList>
    </citation>
    <scope>NUCLEOTIDE SEQUENCE [LARGE SCALE GENOMIC DNA]</scope>
    <source>
        <strain evidence="7 8">CBS 494.80</strain>
    </source>
</reference>
<accession>A0ABR4C436</accession>
<evidence type="ECO:0000256" key="2">
    <source>
        <dbReference type="ARBA" id="ARBA00008072"/>
    </source>
</evidence>
<dbReference type="SUPFAM" id="SSF50129">
    <property type="entry name" value="GroES-like"/>
    <property type="match status" value="1"/>
</dbReference>
<dbReference type="PANTHER" id="PTHR43161:SF3">
    <property type="entry name" value="D-XYLULOSE REDUCTASE"/>
    <property type="match status" value="1"/>
</dbReference>
<evidence type="ECO:0000259" key="6">
    <source>
        <dbReference type="Pfam" id="PF08240"/>
    </source>
</evidence>
<keyword evidence="8" id="KW-1185">Reference proteome</keyword>
<evidence type="ECO:0000256" key="5">
    <source>
        <dbReference type="ARBA" id="ARBA00023002"/>
    </source>
</evidence>
<dbReference type="Pfam" id="PF08240">
    <property type="entry name" value="ADH_N"/>
    <property type="match status" value="1"/>
</dbReference>
<organism evidence="7 8">
    <name type="scientific">Oculimacula yallundae</name>
    <dbReference type="NCBI Taxonomy" id="86028"/>
    <lineage>
        <taxon>Eukaryota</taxon>
        <taxon>Fungi</taxon>
        <taxon>Dikarya</taxon>
        <taxon>Ascomycota</taxon>
        <taxon>Pezizomycotina</taxon>
        <taxon>Leotiomycetes</taxon>
        <taxon>Helotiales</taxon>
        <taxon>Ploettnerulaceae</taxon>
        <taxon>Oculimacula</taxon>
    </lineage>
</organism>
<sequence>MAALGVHQSLDPGSHYLTTFAKRVNNSDGIRLEPRAVPTSLRIRLRTEPLAGRTTRPSRRLWIARAREISATRINNRNFDIADLIRDTALTAITPESPTLTEARKLNEEQVDISMQNRVFVLKRKAEFAYETRPTPDLPTSKHVLIKVLATGICGSDVHYWQHGEIGPFVVRDPLVLGYESAGVVVRCGSNVKNIKQGDRVAIEPGVPCRSCEFCRGGKYNLCKEMQFAATPPWMVHSLPTAPCLKTLLPDFRVHFD</sequence>
<dbReference type="InterPro" id="IPR011032">
    <property type="entry name" value="GroES-like_sf"/>
</dbReference>
<comment type="similarity">
    <text evidence="2">Belongs to the zinc-containing alcohol dehydrogenase family.</text>
</comment>
<evidence type="ECO:0000256" key="3">
    <source>
        <dbReference type="ARBA" id="ARBA00022723"/>
    </source>
</evidence>
<dbReference type="PANTHER" id="PTHR43161">
    <property type="entry name" value="SORBITOL DEHYDROGENASE"/>
    <property type="match status" value="1"/>
</dbReference>